<protein>
    <submittedName>
        <fullName evidence="1">Uncharacterized protein</fullName>
    </submittedName>
</protein>
<dbReference type="Proteomes" id="UP000004750">
    <property type="component" value="Unassembled WGS sequence"/>
</dbReference>
<gene>
    <name evidence="1" type="ORF">HMPREF9080_00621</name>
</gene>
<dbReference type="STRING" id="797473.HMPREF9080_00621"/>
<dbReference type="AlphaFoldDB" id="G9ZCZ1"/>
<evidence type="ECO:0000313" key="1">
    <source>
        <dbReference type="EMBL" id="EHM55581.1"/>
    </source>
</evidence>
<feature type="non-terminal residue" evidence="1">
    <location>
        <position position="1"/>
    </location>
</feature>
<evidence type="ECO:0000313" key="2">
    <source>
        <dbReference type="Proteomes" id="UP000004750"/>
    </source>
</evidence>
<sequence length="169" mass="17566">GFLHGLLQAAFPWREVLLALQVFERVEATFFQAFLRGEQGAFDGVQFGGRGVADEFGVDEAGEVLFDVVTDGGLFVFAQLLFGVAVGGEDAGELGGELVRGGDESGFAAREGCFKGGAAARYAVGEADVFEQAGGDVVGECAVAADFAVVQCHLGVAGQVFAQVFEFVL</sequence>
<accession>G9ZCZ1</accession>
<proteinExistence type="predicted"/>
<organism evidence="1 2">
    <name type="scientific">Cardiobacterium valvarum F0432</name>
    <dbReference type="NCBI Taxonomy" id="797473"/>
    <lineage>
        <taxon>Bacteria</taxon>
        <taxon>Pseudomonadati</taxon>
        <taxon>Pseudomonadota</taxon>
        <taxon>Gammaproteobacteria</taxon>
        <taxon>Cardiobacteriales</taxon>
        <taxon>Cardiobacteriaceae</taxon>
        <taxon>Cardiobacterium</taxon>
    </lineage>
</organism>
<name>G9ZCZ1_9GAMM</name>
<dbReference type="EMBL" id="AGCM01000031">
    <property type="protein sequence ID" value="EHM55581.1"/>
    <property type="molecule type" value="Genomic_DNA"/>
</dbReference>
<dbReference type="HOGENOM" id="CLU_1573898_0_0_6"/>
<comment type="caution">
    <text evidence="1">The sequence shown here is derived from an EMBL/GenBank/DDBJ whole genome shotgun (WGS) entry which is preliminary data.</text>
</comment>
<reference evidence="1 2" key="1">
    <citation type="submission" date="2011-08" db="EMBL/GenBank/DDBJ databases">
        <authorList>
            <person name="Weinstock G."/>
            <person name="Sodergren E."/>
            <person name="Clifton S."/>
            <person name="Fulton L."/>
            <person name="Fulton B."/>
            <person name="Courtney L."/>
            <person name="Fronick C."/>
            <person name="Harrison M."/>
            <person name="Strong C."/>
            <person name="Farmer C."/>
            <person name="Delahaunty K."/>
            <person name="Markovic C."/>
            <person name="Hall O."/>
            <person name="Minx P."/>
            <person name="Tomlinson C."/>
            <person name="Mitreva M."/>
            <person name="Hou S."/>
            <person name="Chen J."/>
            <person name="Wollam A."/>
            <person name="Pepin K.H."/>
            <person name="Johnson M."/>
            <person name="Bhonagiri V."/>
            <person name="Zhang X."/>
            <person name="Suruliraj S."/>
            <person name="Warren W."/>
            <person name="Chinwalla A."/>
            <person name="Mardis E.R."/>
            <person name="Wilson R.K."/>
        </authorList>
    </citation>
    <scope>NUCLEOTIDE SEQUENCE [LARGE SCALE GENOMIC DNA]</scope>
    <source>
        <strain evidence="1 2">F0432</strain>
    </source>
</reference>